<accession>A0ABQ4ZRP9</accession>
<dbReference type="EMBL" id="BQNB010011620">
    <property type="protein sequence ID" value="GJS92959.1"/>
    <property type="molecule type" value="Genomic_DNA"/>
</dbReference>
<evidence type="ECO:0000313" key="1">
    <source>
        <dbReference type="EMBL" id="GJS92959.1"/>
    </source>
</evidence>
<comment type="caution">
    <text evidence="1">The sequence shown here is derived from an EMBL/GenBank/DDBJ whole genome shotgun (WGS) entry which is preliminary data.</text>
</comment>
<proteinExistence type="predicted"/>
<dbReference type="Proteomes" id="UP001151760">
    <property type="component" value="Unassembled WGS sequence"/>
</dbReference>
<evidence type="ECO:0000313" key="2">
    <source>
        <dbReference type="Proteomes" id="UP001151760"/>
    </source>
</evidence>
<protein>
    <submittedName>
        <fullName evidence="1">Peptidase C48, SUMO/sentrin/Ubl1</fullName>
    </submittedName>
</protein>
<dbReference type="Gene3D" id="3.40.395.10">
    <property type="entry name" value="Adenoviral Proteinase, Chain A"/>
    <property type="match status" value="1"/>
</dbReference>
<reference evidence="1" key="2">
    <citation type="submission" date="2022-01" db="EMBL/GenBank/DDBJ databases">
        <authorList>
            <person name="Yamashiro T."/>
            <person name="Shiraishi A."/>
            <person name="Satake H."/>
            <person name="Nakayama K."/>
        </authorList>
    </citation>
    <scope>NUCLEOTIDE SEQUENCE</scope>
</reference>
<dbReference type="SUPFAM" id="SSF54001">
    <property type="entry name" value="Cysteine proteinases"/>
    <property type="match status" value="1"/>
</dbReference>
<name>A0ABQ4ZRP9_9ASTR</name>
<organism evidence="1 2">
    <name type="scientific">Tanacetum coccineum</name>
    <dbReference type="NCBI Taxonomy" id="301880"/>
    <lineage>
        <taxon>Eukaryota</taxon>
        <taxon>Viridiplantae</taxon>
        <taxon>Streptophyta</taxon>
        <taxon>Embryophyta</taxon>
        <taxon>Tracheophyta</taxon>
        <taxon>Spermatophyta</taxon>
        <taxon>Magnoliopsida</taxon>
        <taxon>eudicotyledons</taxon>
        <taxon>Gunneridae</taxon>
        <taxon>Pentapetalae</taxon>
        <taxon>asterids</taxon>
        <taxon>campanulids</taxon>
        <taxon>Asterales</taxon>
        <taxon>Asteraceae</taxon>
        <taxon>Asteroideae</taxon>
        <taxon>Anthemideae</taxon>
        <taxon>Anthemidinae</taxon>
        <taxon>Tanacetum</taxon>
    </lineage>
</organism>
<keyword evidence="2" id="KW-1185">Reference proteome</keyword>
<reference evidence="1" key="1">
    <citation type="journal article" date="2022" name="Int. J. Mol. Sci.">
        <title>Draft Genome of Tanacetum Coccineum: Genomic Comparison of Closely Related Tanacetum-Family Plants.</title>
        <authorList>
            <person name="Yamashiro T."/>
            <person name="Shiraishi A."/>
            <person name="Nakayama K."/>
            <person name="Satake H."/>
        </authorList>
    </citation>
    <scope>NUCLEOTIDE SEQUENCE</scope>
</reference>
<dbReference type="InterPro" id="IPR038765">
    <property type="entry name" value="Papain-like_cys_pep_sf"/>
</dbReference>
<gene>
    <name evidence="1" type="ORF">Tco_0799927</name>
</gene>
<sequence length="286" mass="33485">MAKKKMRLKSKYVNKTVDPTVELTEDEKLLGRIIFSTQEEEEEEVFNDNEGLILFRMNVQSLAPGLEIDTSVIDVYISILNYKEKFKMTNMKRHFFYTSMMVPGILEDKTKEIDKKIDAQYDRFHEMLSILMENDIEKNANGGRRIGKDVIIDYSKSDATYEGKYKDNRSVFGRHMLMYQNTNADKILTVAKKPTILKMKWKAKKEKTDCGLYMIMHMELYEGSTVAQWKIGLQPENDKNHRMQMDNLRSRIAAKILLHEVNIYQKKMSDYAKKMTEAGEGGRNRQ</sequence>